<sequence>MVINLEQKAAWTVLQAPTFDSFIKDAATAISARFCQKRPGA</sequence>
<dbReference type="Proteomes" id="UP000634308">
    <property type="component" value="Unassembled WGS sequence"/>
</dbReference>
<evidence type="ECO:0000313" key="2">
    <source>
        <dbReference type="Proteomes" id="UP000634308"/>
    </source>
</evidence>
<accession>A0ABQ2RUI9</accession>
<gene>
    <name evidence="1" type="ORF">GCM10008959_32670</name>
</gene>
<keyword evidence="2" id="KW-1185">Reference proteome</keyword>
<comment type="caution">
    <text evidence="1">The sequence shown here is derived from an EMBL/GenBank/DDBJ whole genome shotgun (WGS) entry which is preliminary data.</text>
</comment>
<proteinExistence type="predicted"/>
<organism evidence="1 2">
    <name type="scientific">Deinococcus seoulensis</name>
    <dbReference type="NCBI Taxonomy" id="1837379"/>
    <lineage>
        <taxon>Bacteria</taxon>
        <taxon>Thermotogati</taxon>
        <taxon>Deinococcota</taxon>
        <taxon>Deinococci</taxon>
        <taxon>Deinococcales</taxon>
        <taxon>Deinococcaceae</taxon>
        <taxon>Deinococcus</taxon>
    </lineage>
</organism>
<protein>
    <submittedName>
        <fullName evidence="1">Uncharacterized protein</fullName>
    </submittedName>
</protein>
<dbReference type="RefSeq" id="WP_268243923.1">
    <property type="nucleotide sequence ID" value="NZ_BMQM01000027.1"/>
</dbReference>
<dbReference type="EMBL" id="BMQM01000027">
    <property type="protein sequence ID" value="GGR68057.1"/>
    <property type="molecule type" value="Genomic_DNA"/>
</dbReference>
<reference evidence="2" key="1">
    <citation type="journal article" date="2019" name="Int. J. Syst. Evol. Microbiol.">
        <title>The Global Catalogue of Microorganisms (GCM) 10K type strain sequencing project: providing services to taxonomists for standard genome sequencing and annotation.</title>
        <authorList>
            <consortium name="The Broad Institute Genomics Platform"/>
            <consortium name="The Broad Institute Genome Sequencing Center for Infectious Disease"/>
            <person name="Wu L."/>
            <person name="Ma J."/>
        </authorList>
    </citation>
    <scope>NUCLEOTIDE SEQUENCE [LARGE SCALE GENOMIC DNA]</scope>
    <source>
        <strain evidence="2">JCM 31404</strain>
    </source>
</reference>
<evidence type="ECO:0000313" key="1">
    <source>
        <dbReference type="EMBL" id="GGR68057.1"/>
    </source>
</evidence>
<name>A0ABQ2RUI9_9DEIO</name>